<dbReference type="PROSITE" id="PS51782">
    <property type="entry name" value="LYSM"/>
    <property type="match status" value="1"/>
</dbReference>
<evidence type="ECO:0000256" key="1">
    <source>
        <dbReference type="SAM" id="MobiDB-lite"/>
    </source>
</evidence>
<proteinExistence type="predicted"/>
<evidence type="ECO:0000313" key="4">
    <source>
        <dbReference type="Proteomes" id="UP001597497"/>
    </source>
</evidence>
<feature type="compositionally biased region" description="Polar residues" evidence="1">
    <location>
        <begin position="173"/>
        <end position="191"/>
    </location>
</feature>
<feature type="domain" description="LysM" evidence="2">
    <location>
        <begin position="2"/>
        <end position="45"/>
    </location>
</feature>
<dbReference type="SUPFAM" id="SSF54106">
    <property type="entry name" value="LysM domain"/>
    <property type="match status" value="1"/>
</dbReference>
<dbReference type="InterPro" id="IPR018392">
    <property type="entry name" value="LysM"/>
</dbReference>
<feature type="compositionally biased region" description="Basic and acidic residues" evidence="1">
    <location>
        <begin position="312"/>
        <end position="321"/>
    </location>
</feature>
<evidence type="ECO:0000313" key="3">
    <source>
        <dbReference type="EMBL" id="MFD2670465.1"/>
    </source>
</evidence>
<dbReference type="Pfam" id="PF01476">
    <property type="entry name" value="LysM"/>
    <property type="match status" value="1"/>
</dbReference>
<comment type="caution">
    <text evidence="3">The sequence shown here is derived from an EMBL/GenBank/DDBJ whole genome shotgun (WGS) entry which is preliminary data.</text>
</comment>
<feature type="compositionally biased region" description="Basic residues" evidence="1">
    <location>
        <begin position="299"/>
        <end position="311"/>
    </location>
</feature>
<feature type="compositionally biased region" description="Acidic residues" evidence="1">
    <location>
        <begin position="72"/>
        <end position="95"/>
    </location>
</feature>
<dbReference type="CDD" id="cd00118">
    <property type="entry name" value="LysM"/>
    <property type="match status" value="1"/>
</dbReference>
<dbReference type="Proteomes" id="UP001597497">
    <property type="component" value="Unassembled WGS sequence"/>
</dbReference>
<feature type="compositionally biased region" description="Basic and acidic residues" evidence="1">
    <location>
        <begin position="114"/>
        <end position="125"/>
    </location>
</feature>
<evidence type="ECO:0000259" key="2">
    <source>
        <dbReference type="PROSITE" id="PS51782"/>
    </source>
</evidence>
<feature type="region of interest" description="Disordered" evidence="1">
    <location>
        <begin position="56"/>
        <end position="332"/>
    </location>
</feature>
<name>A0ABW5R5Z7_9BACL</name>
<sequence>MKIHIVKNGEHLAQLSEKYGIESERLLTYNPHVRDGLAPGMKVKIPAFSEQLVLTKSTQRARIQSTASSDRDSDDADSDAQDEELYAFESLDEEYDEHHQDEEADSEEEASAVKPKEKPSDKDQQEASDSSPGEGYATPPTSFYDFPWVLDGSQHRQQAPSFFSWAPAPLQPRAQSSHQPTGSEAGQSYSSYPVDHQFPMQANPPGHPVYPFTAPPGTGGPGQPPSVPNFMMPPTPQPIHEWSWAPGYAPHHPSQSPFNQEEEGAAESEGEEEHSAHKSKDAKGKKSGKTSKLSSSEKKPHRKSKAKKNWHIRTDLIDQDRKRKASQPWMNI</sequence>
<dbReference type="EMBL" id="JBHUMM010000002">
    <property type="protein sequence ID" value="MFD2670465.1"/>
    <property type="molecule type" value="Genomic_DNA"/>
</dbReference>
<dbReference type="Gene3D" id="3.10.350.10">
    <property type="entry name" value="LysM domain"/>
    <property type="match status" value="1"/>
</dbReference>
<dbReference type="RefSeq" id="WP_379927851.1">
    <property type="nucleotide sequence ID" value="NZ_JBHUMM010000002.1"/>
</dbReference>
<accession>A0ABW5R5Z7</accession>
<organism evidence="3 4">
    <name type="scientific">Marinicrinis sediminis</name>
    <dbReference type="NCBI Taxonomy" id="1652465"/>
    <lineage>
        <taxon>Bacteria</taxon>
        <taxon>Bacillati</taxon>
        <taxon>Bacillota</taxon>
        <taxon>Bacilli</taxon>
        <taxon>Bacillales</taxon>
        <taxon>Paenibacillaceae</taxon>
    </lineage>
</organism>
<feature type="compositionally biased region" description="Basic and acidic residues" evidence="1">
    <location>
        <begin position="273"/>
        <end position="284"/>
    </location>
</feature>
<dbReference type="InterPro" id="IPR036779">
    <property type="entry name" value="LysM_dom_sf"/>
</dbReference>
<protein>
    <submittedName>
        <fullName evidence="3">LysM peptidoglycan-binding domain-containing protein</fullName>
    </submittedName>
</protein>
<reference evidence="4" key="1">
    <citation type="journal article" date="2019" name="Int. J. Syst. Evol. Microbiol.">
        <title>The Global Catalogue of Microorganisms (GCM) 10K type strain sequencing project: providing services to taxonomists for standard genome sequencing and annotation.</title>
        <authorList>
            <consortium name="The Broad Institute Genomics Platform"/>
            <consortium name="The Broad Institute Genome Sequencing Center for Infectious Disease"/>
            <person name="Wu L."/>
            <person name="Ma J."/>
        </authorList>
    </citation>
    <scope>NUCLEOTIDE SEQUENCE [LARGE SCALE GENOMIC DNA]</scope>
    <source>
        <strain evidence="4">KCTC 33676</strain>
    </source>
</reference>
<feature type="compositionally biased region" description="Pro residues" evidence="1">
    <location>
        <begin position="222"/>
        <end position="237"/>
    </location>
</feature>
<feature type="compositionally biased region" description="Acidic residues" evidence="1">
    <location>
        <begin position="260"/>
        <end position="272"/>
    </location>
</feature>
<keyword evidence="4" id="KW-1185">Reference proteome</keyword>
<gene>
    <name evidence="3" type="ORF">ACFSUC_02440</name>
</gene>